<organism evidence="2 3">
    <name type="scientific">Undibacterium arcticum</name>
    <dbReference type="NCBI Taxonomy" id="1762892"/>
    <lineage>
        <taxon>Bacteria</taxon>
        <taxon>Pseudomonadati</taxon>
        <taxon>Pseudomonadota</taxon>
        <taxon>Betaproteobacteria</taxon>
        <taxon>Burkholderiales</taxon>
        <taxon>Oxalobacteraceae</taxon>
        <taxon>Undibacterium</taxon>
    </lineage>
</organism>
<keyword evidence="1" id="KW-1133">Transmembrane helix</keyword>
<dbReference type="Proteomes" id="UP001595530">
    <property type="component" value="Unassembled WGS sequence"/>
</dbReference>
<accession>A0ABV7EWI9</accession>
<dbReference type="EMBL" id="JBHRTP010000008">
    <property type="protein sequence ID" value="MFC3106970.1"/>
    <property type="molecule type" value="Genomic_DNA"/>
</dbReference>
<feature type="transmembrane region" description="Helical" evidence="1">
    <location>
        <begin position="31"/>
        <end position="47"/>
    </location>
</feature>
<name>A0ABV7EWI9_9BURK</name>
<keyword evidence="1" id="KW-0472">Membrane</keyword>
<evidence type="ECO:0000256" key="1">
    <source>
        <dbReference type="SAM" id="Phobius"/>
    </source>
</evidence>
<evidence type="ECO:0000313" key="2">
    <source>
        <dbReference type="EMBL" id="MFC3106970.1"/>
    </source>
</evidence>
<gene>
    <name evidence="2" type="ORF">ACFOFO_03185</name>
</gene>
<keyword evidence="3" id="KW-1185">Reference proteome</keyword>
<protein>
    <submittedName>
        <fullName evidence="2">YkvA family protein</fullName>
    </submittedName>
</protein>
<keyword evidence="1" id="KW-0812">Transmembrane</keyword>
<sequence length="90" mass="10254">MKKLLFIFWRISKTDLRTASFALRHADRPRWFLPAIILLTLYFFAPFNLVLPLVGIVDDFVLVPLILHYLVKLLPAHVRAGAGTVAAPTR</sequence>
<proteinExistence type="predicted"/>
<dbReference type="RefSeq" id="WP_390326183.1">
    <property type="nucleotide sequence ID" value="NZ_JBHRTP010000008.1"/>
</dbReference>
<reference evidence="3" key="1">
    <citation type="journal article" date="2019" name="Int. J. Syst. Evol. Microbiol.">
        <title>The Global Catalogue of Microorganisms (GCM) 10K type strain sequencing project: providing services to taxonomists for standard genome sequencing and annotation.</title>
        <authorList>
            <consortium name="The Broad Institute Genomics Platform"/>
            <consortium name="The Broad Institute Genome Sequencing Center for Infectious Disease"/>
            <person name="Wu L."/>
            <person name="Ma J."/>
        </authorList>
    </citation>
    <scope>NUCLEOTIDE SEQUENCE [LARGE SCALE GENOMIC DNA]</scope>
    <source>
        <strain evidence="3">KCTC 42986</strain>
    </source>
</reference>
<evidence type="ECO:0000313" key="3">
    <source>
        <dbReference type="Proteomes" id="UP001595530"/>
    </source>
</evidence>
<comment type="caution">
    <text evidence="2">The sequence shown here is derived from an EMBL/GenBank/DDBJ whole genome shotgun (WGS) entry which is preliminary data.</text>
</comment>